<organism evidence="1">
    <name type="scientific">Brugia malayi</name>
    <name type="common">Filarial nematode worm</name>
    <dbReference type="NCBI Taxonomy" id="6279"/>
    <lineage>
        <taxon>Eukaryota</taxon>
        <taxon>Metazoa</taxon>
        <taxon>Ecdysozoa</taxon>
        <taxon>Nematoda</taxon>
        <taxon>Chromadorea</taxon>
        <taxon>Rhabditida</taxon>
        <taxon>Spirurina</taxon>
        <taxon>Spiruromorpha</taxon>
        <taxon>Filarioidea</taxon>
        <taxon>Onchocercidae</taxon>
        <taxon>Brugia</taxon>
    </lineage>
</organism>
<accession>A0A1I9G3U9</accession>
<dbReference type="AlphaFoldDB" id="A0A1I9G3U9"/>
<proteinExistence type="predicted"/>
<reference evidence="1" key="1">
    <citation type="journal article" date="2007" name="Science">
        <title>Draft genome of the filarial nematode parasite Brugia malayi.</title>
        <authorList>
            <person name="Ghedin E."/>
            <person name="Wang S."/>
            <person name="Spiro D."/>
            <person name="Caler E."/>
            <person name="Zhao Q."/>
            <person name="Crabtree J."/>
            <person name="Allen J.E."/>
            <person name="Delcher A.L."/>
            <person name="Guiliano D.B."/>
            <person name="Miranda-Saavedra D."/>
            <person name="Angiuoli S.V."/>
            <person name="Creasy T."/>
            <person name="Amedeo P."/>
            <person name="Haas B."/>
            <person name="El-Sayed N.M."/>
            <person name="Wortman J.R."/>
            <person name="Feldblyum T."/>
            <person name="Tallon L."/>
            <person name="Schatz M."/>
            <person name="Shumway M."/>
            <person name="Koo H."/>
            <person name="Salzberg S.L."/>
            <person name="Schobel S."/>
            <person name="Pertea M."/>
            <person name="Pop M."/>
            <person name="White O."/>
            <person name="Barton G.J."/>
            <person name="Carlow C.K."/>
            <person name="Crawford M.J."/>
            <person name="Daub J."/>
            <person name="Dimmic M.W."/>
            <person name="Estes C.F."/>
            <person name="Foster J.M."/>
            <person name="Ganatra M."/>
            <person name="Gregory W.F."/>
            <person name="Johnson N.M."/>
            <person name="Jin J."/>
            <person name="Komuniecki R."/>
            <person name="Korf I."/>
            <person name="Kumar S."/>
            <person name="Laney S."/>
            <person name="Li B.W."/>
            <person name="Li W."/>
            <person name="Lindblom T.H."/>
            <person name="Lustigman S."/>
            <person name="Ma D."/>
            <person name="Maina C.V."/>
            <person name="Martin D.M."/>
            <person name="McCarter J.P."/>
            <person name="McReynolds L."/>
            <person name="Mitreva M."/>
            <person name="Nutman T.B."/>
            <person name="Parkinson J."/>
            <person name="Peregrin-Alvarez J.M."/>
            <person name="Poole C."/>
            <person name="Ren Q."/>
            <person name="Saunders L."/>
            <person name="Sluder A.E."/>
            <person name="Smith K."/>
            <person name="Stanke M."/>
            <person name="Unnasch T.R."/>
            <person name="Ware J."/>
            <person name="Wei A.D."/>
            <person name="Weil G."/>
            <person name="Williams D.J."/>
            <person name="Zhang Y."/>
            <person name="Williams S.A."/>
            <person name="Fraser-Liggett C."/>
            <person name="Slatko B."/>
            <person name="Blaxter M.L."/>
            <person name="Scott A.L."/>
        </authorList>
    </citation>
    <scope>NUCLEOTIDE SEQUENCE</scope>
    <source>
        <strain evidence="1">FR3</strain>
    </source>
</reference>
<protein>
    <submittedName>
        <fullName evidence="1">BMA-GLH-4, isoform b</fullName>
    </submittedName>
</protein>
<dbReference type="WormBase" id="Bm10578b">
    <property type="protein sequence ID" value="BM46041"/>
    <property type="gene ID" value="WBGene00230839"/>
</dbReference>
<name>A0A1I9G3U9_BRUMA</name>
<sequence length="56" mass="6168">MIHGIFRNFRSVLASRTAKVKCKSQSLLSKSVACNSIGDFASVWVQRLGFDICGYA</sequence>
<evidence type="ECO:0000313" key="1">
    <source>
        <dbReference type="EMBL" id="CDP98759.1"/>
    </source>
</evidence>
<evidence type="ECO:0000313" key="2">
    <source>
        <dbReference type="WormBase" id="Bm10578b"/>
    </source>
</evidence>
<reference evidence="1" key="2">
    <citation type="submission" date="2012-12" db="EMBL/GenBank/DDBJ databases">
        <authorList>
            <consortium name="WormBase Consortium"/>
            <person name="Ghedin E."/>
            <person name="Paulini M."/>
        </authorList>
    </citation>
    <scope>NUCLEOTIDE SEQUENCE</scope>
    <source>
        <strain evidence="1">FR3</strain>
    </source>
</reference>
<gene>
    <name evidence="1" type="primary">Bma-glh-4</name>
    <name evidence="2" type="ORF">Bm10578</name>
    <name evidence="1" type="ORF">BM_Bm10578</name>
</gene>
<dbReference type="EMBL" id="LN856998">
    <property type="protein sequence ID" value="CDP98759.1"/>
    <property type="molecule type" value="Genomic_DNA"/>
</dbReference>